<dbReference type="Proteomes" id="UP000004324">
    <property type="component" value="Unassembled WGS sequence"/>
</dbReference>
<gene>
    <name evidence="2" type="ORF">FB4_2233</name>
</gene>
<dbReference type="AlphaFoldDB" id="I9LJA1"/>
<keyword evidence="1" id="KW-0472">Membrane</keyword>
<dbReference type="EMBL" id="AKVJ01000006">
    <property type="protein sequence ID" value="EIW20614.1"/>
    <property type="molecule type" value="Genomic_DNA"/>
</dbReference>
<evidence type="ECO:0000313" key="2">
    <source>
        <dbReference type="EMBL" id="EIW20614.1"/>
    </source>
</evidence>
<accession>I9LJA1</accession>
<evidence type="ECO:0000256" key="1">
    <source>
        <dbReference type="SAM" id="Phobius"/>
    </source>
</evidence>
<organism evidence="2 3">
    <name type="scientific">Pelosinus fermentans B4</name>
    <dbReference type="NCBI Taxonomy" id="1149862"/>
    <lineage>
        <taxon>Bacteria</taxon>
        <taxon>Bacillati</taxon>
        <taxon>Bacillota</taxon>
        <taxon>Negativicutes</taxon>
        <taxon>Selenomonadales</taxon>
        <taxon>Sporomusaceae</taxon>
        <taxon>Pelosinus</taxon>
    </lineage>
</organism>
<protein>
    <submittedName>
        <fullName evidence="2">Uncharacterized protein</fullName>
    </submittedName>
</protein>
<dbReference type="PATRIC" id="fig|1149862.3.peg.509"/>
<name>I9LJA1_9FIRM</name>
<reference evidence="2 3" key="1">
    <citation type="journal article" date="2012" name="J. Bacteriol.">
        <title>Draft Genome Sequences for Two Metal-Reducing Pelosinus fermentans Strains Isolated from a Cr(VI)-Contaminated Site and for Type Strain R7.</title>
        <authorList>
            <person name="Brown S.D."/>
            <person name="Podar M."/>
            <person name="Klingeman D.M."/>
            <person name="Johnson C.M."/>
            <person name="Yang Z.K."/>
            <person name="Utturkar S.M."/>
            <person name="Land M.L."/>
            <person name="Mosher J.J."/>
            <person name="Hurt R.A.Jr."/>
            <person name="Phelps T.J."/>
            <person name="Palumbo A.V."/>
            <person name="Arkin A.P."/>
            <person name="Hazen T.C."/>
            <person name="Elias D.A."/>
        </authorList>
    </citation>
    <scope>NUCLEOTIDE SEQUENCE [LARGE SCALE GENOMIC DNA]</scope>
    <source>
        <strain evidence="2 3">B4</strain>
    </source>
</reference>
<proteinExistence type="predicted"/>
<keyword evidence="3" id="KW-1185">Reference proteome</keyword>
<evidence type="ECO:0000313" key="3">
    <source>
        <dbReference type="Proteomes" id="UP000004324"/>
    </source>
</evidence>
<feature type="transmembrane region" description="Helical" evidence="1">
    <location>
        <begin position="6"/>
        <end position="29"/>
    </location>
</feature>
<keyword evidence="1" id="KW-0812">Transmembrane</keyword>
<keyword evidence="1" id="KW-1133">Transmembrane helix</keyword>
<comment type="caution">
    <text evidence="2">The sequence shown here is derived from an EMBL/GenBank/DDBJ whole genome shotgun (WGS) entry which is preliminary data.</text>
</comment>
<sequence>MLHQELLLNGAALGAAFYNSILVYFLIIMRINILALEIKLHLQ</sequence>